<sequence length="297" mass="33205">MRSIDPRYFRAFKAVAEAGTFSEAAGLAAMTQANISKHIKALEDQLSSVLFLRTPQGAVITEVGLRLRDYIRHVEMLESRFMSEIRHHSMATSGNISCAMPASCLMLPSVMALCHRQQALRDICVNLHLLPARKVIDRVIDGSVDIGICLERRDQAELSYRPLCKEEYVAAGVPTLDIAGLDAESLVHCRFIHHPEFSFYFHLWCCNFFPDCSDLDARALAYVGKARSIHEAVMMALNGMGISLFPRHCIDMHLRAGTLQEYTQPGVACLSNDLHLVMLKDGVPVQGMEPLLSWFIE</sequence>
<dbReference type="PANTHER" id="PTHR30126">
    <property type="entry name" value="HTH-TYPE TRANSCRIPTIONAL REGULATOR"/>
    <property type="match status" value="1"/>
</dbReference>
<keyword evidence="2" id="KW-0805">Transcription regulation</keyword>
<evidence type="ECO:0000313" key="7">
    <source>
        <dbReference type="Proteomes" id="UP001165524"/>
    </source>
</evidence>
<dbReference type="Proteomes" id="UP001165524">
    <property type="component" value="Unassembled WGS sequence"/>
</dbReference>
<dbReference type="CDD" id="cd05466">
    <property type="entry name" value="PBP2_LTTR_substrate"/>
    <property type="match status" value="1"/>
</dbReference>
<keyword evidence="7" id="KW-1185">Reference proteome</keyword>
<dbReference type="SUPFAM" id="SSF53850">
    <property type="entry name" value="Periplasmic binding protein-like II"/>
    <property type="match status" value="1"/>
</dbReference>
<organism evidence="6 7">
    <name type="scientific">Alcanivorax quisquiliarum</name>
    <dbReference type="NCBI Taxonomy" id="2933565"/>
    <lineage>
        <taxon>Bacteria</taxon>
        <taxon>Pseudomonadati</taxon>
        <taxon>Pseudomonadota</taxon>
        <taxon>Gammaproteobacteria</taxon>
        <taxon>Oceanospirillales</taxon>
        <taxon>Alcanivoracaceae</taxon>
        <taxon>Alcanivorax</taxon>
    </lineage>
</organism>
<keyword evidence="4" id="KW-0804">Transcription</keyword>
<dbReference type="Pfam" id="PF03466">
    <property type="entry name" value="LysR_substrate"/>
    <property type="match status" value="1"/>
</dbReference>
<dbReference type="InterPro" id="IPR036390">
    <property type="entry name" value="WH_DNA-bd_sf"/>
</dbReference>
<dbReference type="EMBL" id="JALKII010000002">
    <property type="protein sequence ID" value="MCK0536882.1"/>
    <property type="molecule type" value="Genomic_DNA"/>
</dbReference>
<dbReference type="PROSITE" id="PS50931">
    <property type="entry name" value="HTH_LYSR"/>
    <property type="match status" value="1"/>
</dbReference>
<dbReference type="Pfam" id="PF00126">
    <property type="entry name" value="HTH_1"/>
    <property type="match status" value="1"/>
</dbReference>
<evidence type="ECO:0000256" key="4">
    <source>
        <dbReference type="ARBA" id="ARBA00023163"/>
    </source>
</evidence>
<evidence type="ECO:0000256" key="3">
    <source>
        <dbReference type="ARBA" id="ARBA00023125"/>
    </source>
</evidence>
<dbReference type="PANTHER" id="PTHR30126:SF99">
    <property type="entry name" value="TRANSCRIPTIONAL REGULATOR LYSR FAMILY"/>
    <property type="match status" value="1"/>
</dbReference>
<dbReference type="Gene3D" id="1.10.10.10">
    <property type="entry name" value="Winged helix-like DNA-binding domain superfamily/Winged helix DNA-binding domain"/>
    <property type="match status" value="1"/>
</dbReference>
<dbReference type="InterPro" id="IPR005119">
    <property type="entry name" value="LysR_subst-bd"/>
</dbReference>
<evidence type="ECO:0000256" key="2">
    <source>
        <dbReference type="ARBA" id="ARBA00023015"/>
    </source>
</evidence>
<name>A0ABT0E511_9GAMM</name>
<feature type="domain" description="HTH lysR-type" evidence="5">
    <location>
        <begin position="4"/>
        <end position="61"/>
    </location>
</feature>
<keyword evidence="3" id="KW-0238">DNA-binding</keyword>
<dbReference type="SUPFAM" id="SSF46785">
    <property type="entry name" value="Winged helix' DNA-binding domain"/>
    <property type="match status" value="1"/>
</dbReference>
<accession>A0ABT0E511</accession>
<evidence type="ECO:0000256" key="1">
    <source>
        <dbReference type="ARBA" id="ARBA00009437"/>
    </source>
</evidence>
<dbReference type="RefSeq" id="WP_246948716.1">
    <property type="nucleotide sequence ID" value="NZ_JALKII010000002.1"/>
</dbReference>
<comment type="similarity">
    <text evidence="1">Belongs to the LysR transcriptional regulatory family.</text>
</comment>
<reference evidence="6" key="1">
    <citation type="submission" date="2022-04" db="EMBL/GenBank/DDBJ databases">
        <title>Alcanivorax sp. CY1518 draft genome sequence.</title>
        <authorList>
            <person name="Zhao G."/>
            <person name="An M."/>
        </authorList>
    </citation>
    <scope>NUCLEOTIDE SEQUENCE</scope>
    <source>
        <strain evidence="6">CY1518</strain>
    </source>
</reference>
<comment type="caution">
    <text evidence="6">The sequence shown here is derived from an EMBL/GenBank/DDBJ whole genome shotgun (WGS) entry which is preliminary data.</text>
</comment>
<evidence type="ECO:0000313" key="6">
    <source>
        <dbReference type="EMBL" id="MCK0536882.1"/>
    </source>
</evidence>
<dbReference type="InterPro" id="IPR000847">
    <property type="entry name" value="LysR_HTH_N"/>
</dbReference>
<protein>
    <submittedName>
        <fullName evidence="6">LysR family transcriptional regulator</fullName>
    </submittedName>
</protein>
<gene>
    <name evidence="6" type="ORF">MU846_04100</name>
</gene>
<dbReference type="InterPro" id="IPR036388">
    <property type="entry name" value="WH-like_DNA-bd_sf"/>
</dbReference>
<dbReference type="Gene3D" id="3.40.190.10">
    <property type="entry name" value="Periplasmic binding protein-like II"/>
    <property type="match status" value="2"/>
</dbReference>
<evidence type="ECO:0000259" key="5">
    <source>
        <dbReference type="PROSITE" id="PS50931"/>
    </source>
</evidence>
<proteinExistence type="inferred from homology"/>